<reference evidence="2" key="2">
    <citation type="submission" date="2022-06" db="UniProtKB">
        <authorList>
            <consortium name="EnsemblMetazoa"/>
        </authorList>
    </citation>
    <scope>IDENTIFICATION</scope>
    <source>
        <strain evidence="2">PS312</strain>
    </source>
</reference>
<sequence>LQTPIHSQKHELQTTNEKHLNVWKTSNRIGRIATSVSPAIPSAVTERAPRKKFRRINDSFDDSGEDEEDRQADEIDEEVVDRQPEEIGLEDEDEEPERDETHVSTTQNVKGKTIQITINIT</sequence>
<name>A0A2A6B9K8_PRIPA</name>
<feature type="region of interest" description="Disordered" evidence="1">
    <location>
        <begin position="40"/>
        <end position="121"/>
    </location>
</feature>
<organism evidence="2 3">
    <name type="scientific">Pristionchus pacificus</name>
    <name type="common">Parasitic nematode worm</name>
    <dbReference type="NCBI Taxonomy" id="54126"/>
    <lineage>
        <taxon>Eukaryota</taxon>
        <taxon>Metazoa</taxon>
        <taxon>Ecdysozoa</taxon>
        <taxon>Nematoda</taxon>
        <taxon>Chromadorea</taxon>
        <taxon>Rhabditida</taxon>
        <taxon>Rhabditina</taxon>
        <taxon>Diplogasteromorpha</taxon>
        <taxon>Diplogasteroidea</taxon>
        <taxon>Neodiplogasteridae</taxon>
        <taxon>Pristionchus</taxon>
    </lineage>
</organism>
<dbReference type="Proteomes" id="UP000005239">
    <property type="component" value="Unassembled WGS sequence"/>
</dbReference>
<keyword evidence="3" id="KW-1185">Reference proteome</keyword>
<protein>
    <submittedName>
        <fullName evidence="2">Uncharacterized protein</fullName>
    </submittedName>
</protein>
<evidence type="ECO:0000256" key="1">
    <source>
        <dbReference type="SAM" id="MobiDB-lite"/>
    </source>
</evidence>
<proteinExistence type="predicted"/>
<accession>A0A2A6B9K8</accession>
<dbReference type="AlphaFoldDB" id="A0A2A6B9K8"/>
<feature type="compositionally biased region" description="Acidic residues" evidence="1">
    <location>
        <begin position="87"/>
        <end position="98"/>
    </location>
</feature>
<gene>
    <name evidence="2" type="primary">WBGene00273550</name>
</gene>
<evidence type="ECO:0000313" key="3">
    <source>
        <dbReference type="Proteomes" id="UP000005239"/>
    </source>
</evidence>
<feature type="compositionally biased region" description="Polar residues" evidence="1">
    <location>
        <begin position="103"/>
        <end position="121"/>
    </location>
</feature>
<dbReference type="EnsemblMetazoa" id="PPA35181.1">
    <property type="protein sequence ID" value="PPA35181.1"/>
    <property type="gene ID" value="WBGene00273550"/>
</dbReference>
<evidence type="ECO:0000313" key="2">
    <source>
        <dbReference type="EnsemblMetazoa" id="PPA35181.1"/>
    </source>
</evidence>
<accession>A0A8R1YLW1</accession>
<feature type="compositionally biased region" description="Acidic residues" evidence="1">
    <location>
        <begin position="59"/>
        <end position="79"/>
    </location>
</feature>
<reference evidence="3" key="1">
    <citation type="journal article" date="2008" name="Nat. Genet.">
        <title>The Pristionchus pacificus genome provides a unique perspective on nematode lifestyle and parasitism.</title>
        <authorList>
            <person name="Dieterich C."/>
            <person name="Clifton S.W."/>
            <person name="Schuster L.N."/>
            <person name="Chinwalla A."/>
            <person name="Delehaunty K."/>
            <person name="Dinkelacker I."/>
            <person name="Fulton L."/>
            <person name="Fulton R."/>
            <person name="Godfrey J."/>
            <person name="Minx P."/>
            <person name="Mitreva M."/>
            <person name="Roeseler W."/>
            <person name="Tian H."/>
            <person name="Witte H."/>
            <person name="Yang S.P."/>
            <person name="Wilson R.K."/>
            <person name="Sommer R.J."/>
        </authorList>
    </citation>
    <scope>NUCLEOTIDE SEQUENCE [LARGE SCALE GENOMIC DNA]</scope>
    <source>
        <strain evidence="3">PS312</strain>
    </source>
</reference>